<dbReference type="GO" id="GO:0048038">
    <property type="term" value="F:quinone binding"/>
    <property type="evidence" value="ECO:0007669"/>
    <property type="project" value="UniProtKB-KW"/>
</dbReference>
<feature type="transmembrane region" description="Helical" evidence="5">
    <location>
        <begin position="266"/>
        <end position="287"/>
    </location>
</feature>
<comment type="similarity">
    <text evidence="5">Belongs to the complex I subunit 2 family.</text>
</comment>
<dbReference type="GO" id="GO:0005886">
    <property type="term" value="C:plasma membrane"/>
    <property type="evidence" value="ECO:0007669"/>
    <property type="project" value="UniProtKB-SubCell"/>
</dbReference>
<feature type="transmembrane region" description="Helical" evidence="5">
    <location>
        <begin position="396"/>
        <end position="416"/>
    </location>
</feature>
<dbReference type="GO" id="GO:0012505">
    <property type="term" value="C:endomembrane system"/>
    <property type="evidence" value="ECO:0007669"/>
    <property type="project" value="UniProtKB-SubCell"/>
</dbReference>
<dbReference type="Proteomes" id="UP000265719">
    <property type="component" value="Chromosome"/>
</dbReference>
<evidence type="ECO:0000256" key="1">
    <source>
        <dbReference type="ARBA" id="ARBA00004127"/>
    </source>
</evidence>
<keyword evidence="5" id="KW-0874">Quinone</keyword>
<evidence type="ECO:0000256" key="3">
    <source>
        <dbReference type="ARBA" id="ARBA00022989"/>
    </source>
</evidence>
<evidence type="ECO:0000313" key="8">
    <source>
        <dbReference type="EMBL" id="UOE21907.1"/>
    </source>
</evidence>
<dbReference type="GO" id="GO:0042773">
    <property type="term" value="P:ATP synthesis coupled electron transport"/>
    <property type="evidence" value="ECO:0007669"/>
    <property type="project" value="InterPro"/>
</dbReference>
<reference evidence="8" key="1">
    <citation type="submission" date="2020-10" db="EMBL/GenBank/DDBJ databases">
        <title>De novo genome project of the cellulose decomposer Thermobifida halotolerans type strain.</title>
        <authorList>
            <person name="Nagy I."/>
            <person name="Horvath B."/>
            <person name="Kukolya J."/>
            <person name="Nagy I."/>
            <person name="Orsini M."/>
        </authorList>
    </citation>
    <scope>NUCLEOTIDE SEQUENCE</scope>
    <source>
        <strain evidence="8">DSM 44931</strain>
    </source>
</reference>
<dbReference type="HAMAP" id="MF_00445">
    <property type="entry name" value="NDH1_NuoN_1"/>
    <property type="match status" value="1"/>
</dbReference>
<keyword evidence="5" id="KW-0520">NAD</keyword>
<keyword evidence="5" id="KW-1278">Translocase</keyword>
<feature type="transmembrane region" description="Helical" evidence="5">
    <location>
        <begin position="445"/>
        <end position="467"/>
    </location>
</feature>
<dbReference type="GO" id="GO:0008137">
    <property type="term" value="F:NADH dehydrogenase (ubiquinone) activity"/>
    <property type="evidence" value="ECO:0007669"/>
    <property type="project" value="InterPro"/>
</dbReference>
<protein>
    <recommendedName>
        <fullName evidence="5">NADH-quinone oxidoreductase subunit N</fullName>
        <ecNumber evidence="5">7.1.1.-</ecNumber>
    </recommendedName>
    <alternativeName>
        <fullName evidence="5">NADH dehydrogenase I subunit N</fullName>
    </alternativeName>
    <alternativeName>
        <fullName evidence="5">NDH-1 subunit N</fullName>
    </alternativeName>
</protein>
<dbReference type="RefSeq" id="WP_119267507.1">
    <property type="nucleotide sequence ID" value="NZ_CP063196.1"/>
</dbReference>
<evidence type="ECO:0000256" key="5">
    <source>
        <dbReference type="HAMAP-Rule" id="MF_00445"/>
    </source>
</evidence>
<dbReference type="AlphaFoldDB" id="A0A399G726"/>
<feature type="transmembrane region" description="Helical" evidence="5">
    <location>
        <begin position="235"/>
        <end position="254"/>
    </location>
</feature>
<keyword evidence="9" id="KW-1185">Reference proteome</keyword>
<comment type="subcellular location">
    <subcellularLocation>
        <location evidence="5">Cell membrane</location>
        <topology evidence="5">Multi-pass membrane protein</topology>
    </subcellularLocation>
    <subcellularLocation>
        <location evidence="1">Endomembrane system</location>
        <topology evidence="1">Multi-pass membrane protein</topology>
    </subcellularLocation>
    <subcellularLocation>
        <location evidence="6">Membrane</location>
        <topology evidence="6">Multi-pass membrane protein</topology>
    </subcellularLocation>
</comment>
<dbReference type="GO" id="GO:0050136">
    <property type="term" value="F:NADH dehydrogenase (quinone) (non-electrogenic) activity"/>
    <property type="evidence" value="ECO:0007669"/>
    <property type="project" value="UniProtKB-UniRule"/>
</dbReference>
<keyword evidence="5" id="KW-0813">Transport</keyword>
<evidence type="ECO:0000256" key="2">
    <source>
        <dbReference type="ARBA" id="ARBA00022692"/>
    </source>
</evidence>
<keyword evidence="2 5" id="KW-0812">Transmembrane</keyword>
<comment type="function">
    <text evidence="5">NDH-1 shuttles electrons from NADH, via FMN and iron-sulfur (Fe-S) centers, to quinones in the respiratory chain. The immediate electron acceptor for the enzyme in this species is believed to be a menaquinone. Couples the redox reaction to proton translocation (for every two electrons transferred, four hydrogen ions are translocated across the cytoplasmic membrane), and thus conserves the redox energy in a proton gradient.</text>
</comment>
<comment type="subunit">
    <text evidence="5">NDH-1 is composed of 14 different subunits. Subunits NuoA, H, J, K, L, M, N constitute the membrane sector of the complex.</text>
</comment>
<feature type="domain" description="NADH:quinone oxidoreductase/Mrp antiporter transmembrane" evidence="7">
    <location>
        <begin position="122"/>
        <end position="408"/>
    </location>
</feature>
<evidence type="ECO:0000259" key="7">
    <source>
        <dbReference type="Pfam" id="PF00361"/>
    </source>
</evidence>
<dbReference type="EC" id="7.1.1.-" evidence="5"/>
<feature type="transmembrane region" description="Helical" evidence="5">
    <location>
        <begin position="68"/>
        <end position="93"/>
    </location>
</feature>
<proteinExistence type="inferred from homology"/>
<feature type="transmembrane region" description="Helical" evidence="5">
    <location>
        <begin position="323"/>
        <end position="343"/>
    </location>
</feature>
<keyword evidence="4 5" id="KW-0472">Membrane</keyword>
<dbReference type="Pfam" id="PF00361">
    <property type="entry name" value="Proton_antipo_M"/>
    <property type="match status" value="1"/>
</dbReference>
<keyword evidence="5" id="KW-1003">Cell membrane</keyword>
<feature type="transmembrane region" description="Helical" evidence="5">
    <location>
        <begin position="129"/>
        <end position="146"/>
    </location>
</feature>
<comment type="catalytic activity">
    <reaction evidence="5">
        <text>a quinone + NADH + 5 H(+)(in) = a quinol + NAD(+) + 4 H(+)(out)</text>
        <dbReference type="Rhea" id="RHEA:57888"/>
        <dbReference type="ChEBI" id="CHEBI:15378"/>
        <dbReference type="ChEBI" id="CHEBI:24646"/>
        <dbReference type="ChEBI" id="CHEBI:57540"/>
        <dbReference type="ChEBI" id="CHEBI:57945"/>
        <dbReference type="ChEBI" id="CHEBI:132124"/>
    </reaction>
</comment>
<dbReference type="InterPro" id="IPR010096">
    <property type="entry name" value="NADH-Q_OxRdtase_suN/2"/>
</dbReference>
<evidence type="ECO:0000256" key="4">
    <source>
        <dbReference type="ARBA" id="ARBA00023136"/>
    </source>
</evidence>
<dbReference type="KEGG" id="thao:NI17_006980"/>
<dbReference type="EMBL" id="CP063196">
    <property type="protein sequence ID" value="UOE21907.1"/>
    <property type="molecule type" value="Genomic_DNA"/>
</dbReference>
<feature type="transmembrane region" description="Helical" evidence="5">
    <location>
        <begin position="6"/>
        <end position="29"/>
    </location>
</feature>
<keyword evidence="3 5" id="KW-1133">Transmembrane helix</keyword>
<feature type="transmembrane region" description="Helical" evidence="5">
    <location>
        <begin position="105"/>
        <end position="123"/>
    </location>
</feature>
<feature type="transmembrane region" description="Helical" evidence="5">
    <location>
        <begin position="364"/>
        <end position="384"/>
    </location>
</feature>
<feature type="transmembrane region" description="Helical" evidence="5">
    <location>
        <begin position="36"/>
        <end position="56"/>
    </location>
</feature>
<dbReference type="PANTHER" id="PTHR22773">
    <property type="entry name" value="NADH DEHYDROGENASE"/>
    <property type="match status" value="1"/>
</dbReference>
<dbReference type="InterPro" id="IPR001750">
    <property type="entry name" value="ND/Mrp_TM"/>
</dbReference>
<evidence type="ECO:0000313" key="9">
    <source>
        <dbReference type="Proteomes" id="UP000265719"/>
    </source>
</evidence>
<sequence>MGGVDPVALVPEAAVAVAAVTGLLLGGWLPRHRQWIVRLLALSALAVALAATIVLAGRPPQATASGTYVLDVLLHAVRAVVLAGTALVVLLSADRVAGHRRETEYHVLLLLGALGTIVVAGAGDLLVLAVGYLLASIPLYALAGFGKDARGTEAALKYYLMGALFTVVLLVGAALLLGAGGATGYTELARRLPDASGALVAVGAVAVAGGLLFKAGGVPAHFWVPDVTEGASAPVAAFVTTVPKVGALAALFRLGGQVLAGVEVDWPPLVALVAAATMSLGNLAAFFQDNARRLLAYSTVGQVGYLLTAVAAVGTGLALPGLLFYLAAYTVTNLGAFAVVCALPEARDLGDFTGLFRRRPWLSLGLVVCLLGLVGTPPTAVFVGKLTVFTAAFDAGLVWLVVVALANTVASLFYYLRWVLPLFRRVPSDDGRGPAAGAGPQGRGAAAVAVAAAALSVALGVAAGPFLTVLS</sequence>
<feature type="transmembrane region" description="Helical" evidence="5">
    <location>
        <begin position="199"/>
        <end position="223"/>
    </location>
</feature>
<evidence type="ECO:0000256" key="6">
    <source>
        <dbReference type="RuleBase" id="RU000320"/>
    </source>
</evidence>
<name>A0A399G726_9ACTN</name>
<accession>A0A399G726</accession>
<feature type="transmembrane region" description="Helical" evidence="5">
    <location>
        <begin position="158"/>
        <end position="179"/>
    </location>
</feature>
<organism evidence="8 9">
    <name type="scientific">Thermobifida halotolerans</name>
    <dbReference type="NCBI Taxonomy" id="483545"/>
    <lineage>
        <taxon>Bacteria</taxon>
        <taxon>Bacillati</taxon>
        <taxon>Actinomycetota</taxon>
        <taxon>Actinomycetes</taxon>
        <taxon>Streptosporangiales</taxon>
        <taxon>Nocardiopsidaceae</taxon>
        <taxon>Thermobifida</taxon>
    </lineage>
</organism>
<feature type="transmembrane region" description="Helical" evidence="5">
    <location>
        <begin position="294"/>
        <end position="317"/>
    </location>
</feature>
<gene>
    <name evidence="5" type="primary">nuoN</name>
    <name evidence="8" type="ORF">NI17_006980</name>
</gene>